<proteinExistence type="predicted"/>
<dbReference type="SUPFAM" id="SSF101478">
    <property type="entry name" value="ADP-ribosylglycohydrolase"/>
    <property type="match status" value="1"/>
</dbReference>
<evidence type="ECO:0008006" key="3">
    <source>
        <dbReference type="Google" id="ProtNLM"/>
    </source>
</evidence>
<evidence type="ECO:0000313" key="1">
    <source>
        <dbReference type="EMBL" id="KAH3893217.1"/>
    </source>
</evidence>
<organism evidence="1 2">
    <name type="scientific">Dreissena polymorpha</name>
    <name type="common">Zebra mussel</name>
    <name type="synonym">Mytilus polymorpha</name>
    <dbReference type="NCBI Taxonomy" id="45954"/>
    <lineage>
        <taxon>Eukaryota</taxon>
        <taxon>Metazoa</taxon>
        <taxon>Spiralia</taxon>
        <taxon>Lophotrochozoa</taxon>
        <taxon>Mollusca</taxon>
        <taxon>Bivalvia</taxon>
        <taxon>Autobranchia</taxon>
        <taxon>Heteroconchia</taxon>
        <taxon>Euheterodonta</taxon>
        <taxon>Imparidentia</taxon>
        <taxon>Neoheterodontei</taxon>
        <taxon>Myida</taxon>
        <taxon>Dreissenoidea</taxon>
        <taxon>Dreissenidae</taxon>
        <taxon>Dreissena</taxon>
    </lineage>
</organism>
<dbReference type="InterPro" id="IPR005502">
    <property type="entry name" value="Ribosyl_crysJ1"/>
</dbReference>
<protein>
    <recommendedName>
        <fullName evidence="3">ADP-ribosylglycohydrolase</fullName>
    </recommendedName>
</protein>
<dbReference type="Proteomes" id="UP000828390">
    <property type="component" value="Unassembled WGS sequence"/>
</dbReference>
<gene>
    <name evidence="1" type="ORF">DPMN_017360</name>
</gene>
<dbReference type="Gene3D" id="1.10.4080.10">
    <property type="entry name" value="ADP-ribosylation/Crystallin J1"/>
    <property type="match status" value="1"/>
</dbReference>
<dbReference type="Pfam" id="PF03747">
    <property type="entry name" value="ADP_ribosyl_GH"/>
    <property type="match status" value="1"/>
</dbReference>
<dbReference type="AlphaFoldDB" id="A0A9D4NHB7"/>
<dbReference type="InterPro" id="IPR036705">
    <property type="entry name" value="Ribosyl_crysJ1_sf"/>
</dbReference>
<accession>A0A9D4NHB7</accession>
<dbReference type="EMBL" id="JAIWYP010000001">
    <property type="protein sequence ID" value="KAH3893217.1"/>
    <property type="molecule type" value="Genomic_DNA"/>
</dbReference>
<sequence length="68" mass="7707">MISLCTPGLIYGAAIGDALGLATCCMTSDQCRFHYSNEHLAYEDIVQDELRVRWKKGDWTSNFDMMVN</sequence>
<reference evidence="1" key="1">
    <citation type="journal article" date="2019" name="bioRxiv">
        <title>The Genome of the Zebra Mussel, Dreissena polymorpha: A Resource for Invasive Species Research.</title>
        <authorList>
            <person name="McCartney M.A."/>
            <person name="Auch B."/>
            <person name="Kono T."/>
            <person name="Mallez S."/>
            <person name="Zhang Y."/>
            <person name="Obille A."/>
            <person name="Becker A."/>
            <person name="Abrahante J.E."/>
            <person name="Garbe J."/>
            <person name="Badalamenti J.P."/>
            <person name="Herman A."/>
            <person name="Mangelson H."/>
            <person name="Liachko I."/>
            <person name="Sullivan S."/>
            <person name="Sone E.D."/>
            <person name="Koren S."/>
            <person name="Silverstein K.A.T."/>
            <person name="Beckman K.B."/>
            <person name="Gohl D.M."/>
        </authorList>
    </citation>
    <scope>NUCLEOTIDE SEQUENCE</scope>
    <source>
        <strain evidence="1">Duluth1</strain>
        <tissue evidence="1">Whole animal</tissue>
    </source>
</reference>
<name>A0A9D4NHB7_DREPO</name>
<keyword evidence="2" id="KW-1185">Reference proteome</keyword>
<comment type="caution">
    <text evidence="1">The sequence shown here is derived from an EMBL/GenBank/DDBJ whole genome shotgun (WGS) entry which is preliminary data.</text>
</comment>
<reference evidence="1" key="2">
    <citation type="submission" date="2020-11" db="EMBL/GenBank/DDBJ databases">
        <authorList>
            <person name="McCartney M.A."/>
            <person name="Auch B."/>
            <person name="Kono T."/>
            <person name="Mallez S."/>
            <person name="Becker A."/>
            <person name="Gohl D.M."/>
            <person name="Silverstein K.A.T."/>
            <person name="Koren S."/>
            <person name="Bechman K.B."/>
            <person name="Herman A."/>
            <person name="Abrahante J.E."/>
            <person name="Garbe J."/>
        </authorList>
    </citation>
    <scope>NUCLEOTIDE SEQUENCE</scope>
    <source>
        <strain evidence="1">Duluth1</strain>
        <tissue evidence="1">Whole animal</tissue>
    </source>
</reference>
<evidence type="ECO:0000313" key="2">
    <source>
        <dbReference type="Proteomes" id="UP000828390"/>
    </source>
</evidence>